<accession>A0ABQ4J378</accession>
<evidence type="ECO:0000313" key="2">
    <source>
        <dbReference type="EMBL" id="GIJ24630.1"/>
    </source>
</evidence>
<comment type="caution">
    <text evidence="2">The sequence shown here is derived from an EMBL/GenBank/DDBJ whole genome shotgun (WGS) entry which is preliminary data.</text>
</comment>
<feature type="transmembrane region" description="Helical" evidence="1">
    <location>
        <begin position="57"/>
        <end position="77"/>
    </location>
</feature>
<keyword evidence="1" id="KW-0812">Transmembrane</keyword>
<gene>
    <name evidence="2" type="ORF">Vlu01_52540</name>
</gene>
<name>A0ABQ4J378_9ACTN</name>
<protein>
    <submittedName>
        <fullName evidence="2">Uncharacterized protein</fullName>
    </submittedName>
</protein>
<keyword evidence="1" id="KW-1133">Transmembrane helix</keyword>
<dbReference type="Proteomes" id="UP000643165">
    <property type="component" value="Unassembled WGS sequence"/>
</dbReference>
<keyword evidence="3" id="KW-1185">Reference proteome</keyword>
<organism evidence="2 3">
    <name type="scientific">Micromonospora lutea</name>
    <dbReference type="NCBI Taxonomy" id="419825"/>
    <lineage>
        <taxon>Bacteria</taxon>
        <taxon>Bacillati</taxon>
        <taxon>Actinomycetota</taxon>
        <taxon>Actinomycetes</taxon>
        <taxon>Micromonosporales</taxon>
        <taxon>Micromonosporaceae</taxon>
        <taxon>Micromonospora</taxon>
    </lineage>
</organism>
<dbReference type="EMBL" id="BOPB01000037">
    <property type="protein sequence ID" value="GIJ24630.1"/>
    <property type="molecule type" value="Genomic_DNA"/>
</dbReference>
<keyword evidence="1" id="KW-0472">Membrane</keyword>
<dbReference type="RefSeq" id="WP_204004508.1">
    <property type="nucleotide sequence ID" value="NZ_BOPB01000037.1"/>
</dbReference>
<evidence type="ECO:0000313" key="3">
    <source>
        <dbReference type="Proteomes" id="UP000643165"/>
    </source>
</evidence>
<sequence length="355" mass="38620">MTHEHLDRLVRDADPYRPAIIQRLDGADQHLLEEIMSTPKLDPVPARPLRRTLVRQLAGAAAAAAAVAGIMAASSFWSAQPDDAYVGPTGLPSAGTAALGGWELDLKAAQEHPRLLIDEPGWKATSVYGFAEESGSIEFSNGDRSLQMHWYPDEQYQHYYDDRLQVSEPEVTTVANQPASIFTYSDNDMAAMLKPQDGTFVEVRTGGNWTRATFDAILTRVIQVDAKSFLKALPPEIVTPGDVRAEAAKILADIPSPPGFDVSALDNAGANDPYQFGATVAGRVTCDWIAEWIRADSAGDEQAVKQAAAALRSSHQWKVLHDMNDEGDYPEVVWEIADKVADGDVPKSYKDSLGC</sequence>
<proteinExistence type="predicted"/>
<evidence type="ECO:0000256" key="1">
    <source>
        <dbReference type="SAM" id="Phobius"/>
    </source>
</evidence>
<reference evidence="2 3" key="1">
    <citation type="submission" date="2021-01" db="EMBL/GenBank/DDBJ databases">
        <title>Whole genome shotgun sequence of Verrucosispora lutea NBRC 106530.</title>
        <authorList>
            <person name="Komaki H."/>
            <person name="Tamura T."/>
        </authorList>
    </citation>
    <scope>NUCLEOTIDE SEQUENCE [LARGE SCALE GENOMIC DNA]</scope>
    <source>
        <strain evidence="2 3">NBRC 106530</strain>
    </source>
</reference>